<feature type="transmembrane region" description="Helical" evidence="7">
    <location>
        <begin position="104"/>
        <end position="125"/>
    </location>
</feature>
<keyword evidence="5 7" id="KW-1133">Transmembrane helix</keyword>
<evidence type="ECO:0000256" key="7">
    <source>
        <dbReference type="RuleBase" id="RU363032"/>
    </source>
</evidence>
<evidence type="ECO:0000256" key="1">
    <source>
        <dbReference type="ARBA" id="ARBA00004651"/>
    </source>
</evidence>
<keyword evidence="3" id="KW-1003">Cell membrane</keyword>
<comment type="similarity">
    <text evidence="7">Belongs to the binding-protein-dependent transport system permease family.</text>
</comment>
<organism evidence="9 10">
    <name type="scientific">Paenibacillus antri</name>
    <dbReference type="NCBI Taxonomy" id="2582848"/>
    <lineage>
        <taxon>Bacteria</taxon>
        <taxon>Bacillati</taxon>
        <taxon>Bacillota</taxon>
        <taxon>Bacilli</taxon>
        <taxon>Bacillales</taxon>
        <taxon>Paenibacillaceae</taxon>
        <taxon>Paenibacillus</taxon>
    </lineage>
</organism>
<evidence type="ECO:0000256" key="5">
    <source>
        <dbReference type="ARBA" id="ARBA00022989"/>
    </source>
</evidence>
<dbReference type="InterPro" id="IPR000515">
    <property type="entry name" value="MetI-like"/>
</dbReference>
<dbReference type="OrthoDB" id="9771544at2"/>
<feature type="transmembrane region" description="Helical" evidence="7">
    <location>
        <begin position="137"/>
        <end position="158"/>
    </location>
</feature>
<dbReference type="PROSITE" id="PS50928">
    <property type="entry name" value="ABC_TM1"/>
    <property type="match status" value="1"/>
</dbReference>
<evidence type="ECO:0000313" key="9">
    <source>
        <dbReference type="EMBL" id="TLS52422.1"/>
    </source>
</evidence>
<gene>
    <name evidence="9" type="ORF">FE782_10675</name>
</gene>
<dbReference type="SUPFAM" id="SSF161098">
    <property type="entry name" value="MetI-like"/>
    <property type="match status" value="1"/>
</dbReference>
<feature type="domain" description="ABC transmembrane type-1" evidence="8">
    <location>
        <begin position="69"/>
        <end position="260"/>
    </location>
</feature>
<sequence length="275" mass="30697">MRSIASKTVLHAVLLLCAAFMFLPFFWMITTSVKTYADSVQIPPVWFPTRFEFSWYVEVFERVQFGTYLKNTVIMTLGRVLPQVLVCAMAGYGFARLKFPGRDVLFVIVLALLMVPGQVVLIPQYFEVVKLGWIDTFAGLIVPQIFSAYGVFLLRQFFLTLPAELEEAAKIDGAHYGTIFFRVLLPLTTPAIATMAFFGILWSWNDFLWPLVVVNSESMKVLSVGMSALQGNTRGGLEYPLIMAGAVLCTVPLIVFFVALQNYIVKGIAFSGIKG</sequence>
<accession>A0A5R9G7N3</accession>
<dbReference type="AlphaFoldDB" id="A0A5R9G7N3"/>
<feature type="transmembrane region" description="Helical" evidence="7">
    <location>
        <begin position="239"/>
        <end position="260"/>
    </location>
</feature>
<protein>
    <submittedName>
        <fullName evidence="9">Carbohydrate ABC transporter permease</fullName>
    </submittedName>
</protein>
<evidence type="ECO:0000256" key="3">
    <source>
        <dbReference type="ARBA" id="ARBA00022475"/>
    </source>
</evidence>
<evidence type="ECO:0000256" key="4">
    <source>
        <dbReference type="ARBA" id="ARBA00022692"/>
    </source>
</evidence>
<dbReference type="Pfam" id="PF00528">
    <property type="entry name" value="BPD_transp_1"/>
    <property type="match status" value="1"/>
</dbReference>
<keyword evidence="2 7" id="KW-0813">Transport</keyword>
<evidence type="ECO:0000256" key="6">
    <source>
        <dbReference type="ARBA" id="ARBA00023136"/>
    </source>
</evidence>
<dbReference type="GO" id="GO:0005886">
    <property type="term" value="C:plasma membrane"/>
    <property type="evidence" value="ECO:0007669"/>
    <property type="project" value="UniProtKB-SubCell"/>
</dbReference>
<evidence type="ECO:0000259" key="8">
    <source>
        <dbReference type="PROSITE" id="PS50928"/>
    </source>
</evidence>
<feature type="transmembrane region" description="Helical" evidence="7">
    <location>
        <begin position="73"/>
        <end position="92"/>
    </location>
</feature>
<evidence type="ECO:0000256" key="2">
    <source>
        <dbReference type="ARBA" id="ARBA00022448"/>
    </source>
</evidence>
<proteinExistence type="inferred from homology"/>
<dbReference type="PANTHER" id="PTHR43744:SF12">
    <property type="entry name" value="ABC TRANSPORTER PERMEASE PROTEIN MG189-RELATED"/>
    <property type="match status" value="1"/>
</dbReference>
<keyword evidence="10" id="KW-1185">Reference proteome</keyword>
<keyword evidence="4 7" id="KW-0812">Transmembrane</keyword>
<dbReference type="EMBL" id="VCIW01000005">
    <property type="protein sequence ID" value="TLS52422.1"/>
    <property type="molecule type" value="Genomic_DNA"/>
</dbReference>
<comment type="caution">
    <text evidence="9">The sequence shown here is derived from an EMBL/GenBank/DDBJ whole genome shotgun (WGS) entry which is preliminary data.</text>
</comment>
<dbReference type="Gene3D" id="1.10.3720.10">
    <property type="entry name" value="MetI-like"/>
    <property type="match status" value="1"/>
</dbReference>
<dbReference type="Proteomes" id="UP000309676">
    <property type="component" value="Unassembled WGS sequence"/>
</dbReference>
<dbReference type="InterPro" id="IPR035906">
    <property type="entry name" value="MetI-like_sf"/>
</dbReference>
<evidence type="ECO:0000313" key="10">
    <source>
        <dbReference type="Proteomes" id="UP000309676"/>
    </source>
</evidence>
<name>A0A5R9G7N3_9BACL</name>
<feature type="transmembrane region" description="Helical" evidence="7">
    <location>
        <begin position="179"/>
        <end position="204"/>
    </location>
</feature>
<dbReference type="RefSeq" id="WP_138194078.1">
    <property type="nucleotide sequence ID" value="NZ_VCIW01000005.1"/>
</dbReference>
<comment type="subcellular location">
    <subcellularLocation>
        <location evidence="1 7">Cell membrane</location>
        <topology evidence="1 7">Multi-pass membrane protein</topology>
    </subcellularLocation>
</comment>
<dbReference type="CDD" id="cd06261">
    <property type="entry name" value="TM_PBP2"/>
    <property type="match status" value="1"/>
</dbReference>
<keyword evidence="6 7" id="KW-0472">Membrane</keyword>
<dbReference type="GO" id="GO:0055085">
    <property type="term" value="P:transmembrane transport"/>
    <property type="evidence" value="ECO:0007669"/>
    <property type="project" value="InterPro"/>
</dbReference>
<reference evidence="9 10" key="1">
    <citation type="submission" date="2019-05" db="EMBL/GenBank/DDBJ databases">
        <authorList>
            <person name="Narsing Rao M.P."/>
            <person name="Li W.J."/>
        </authorList>
    </citation>
    <scope>NUCLEOTIDE SEQUENCE [LARGE SCALE GENOMIC DNA]</scope>
    <source>
        <strain evidence="9 10">SYSU_K30003</strain>
    </source>
</reference>
<dbReference type="PANTHER" id="PTHR43744">
    <property type="entry name" value="ABC TRANSPORTER PERMEASE PROTEIN MG189-RELATED-RELATED"/>
    <property type="match status" value="1"/>
</dbReference>